<keyword evidence="3" id="KW-1185">Reference proteome</keyword>
<feature type="chain" id="PRO_5040203826" evidence="1">
    <location>
        <begin position="20"/>
        <end position="130"/>
    </location>
</feature>
<proteinExistence type="predicted"/>
<accession>A0A9P6MND4</accession>
<dbReference type="Proteomes" id="UP000703661">
    <property type="component" value="Unassembled WGS sequence"/>
</dbReference>
<keyword evidence="1" id="KW-0732">Signal</keyword>
<evidence type="ECO:0000256" key="1">
    <source>
        <dbReference type="SAM" id="SignalP"/>
    </source>
</evidence>
<gene>
    <name evidence="2" type="ORF">BGZ80_003829</name>
</gene>
<evidence type="ECO:0000313" key="2">
    <source>
        <dbReference type="EMBL" id="KAG0008121.1"/>
    </source>
</evidence>
<dbReference type="AlphaFoldDB" id="A0A9P6MND4"/>
<reference evidence="2" key="1">
    <citation type="journal article" date="2020" name="Fungal Divers.">
        <title>Resolving the Mortierellaceae phylogeny through synthesis of multi-gene phylogenetics and phylogenomics.</title>
        <authorList>
            <person name="Vandepol N."/>
            <person name="Liber J."/>
            <person name="Desiro A."/>
            <person name="Na H."/>
            <person name="Kennedy M."/>
            <person name="Barry K."/>
            <person name="Grigoriev I.V."/>
            <person name="Miller A.N."/>
            <person name="O'Donnell K."/>
            <person name="Stajich J.E."/>
            <person name="Bonito G."/>
        </authorList>
    </citation>
    <scope>NUCLEOTIDE SEQUENCE</scope>
    <source>
        <strain evidence="2">NRRL 2769</strain>
    </source>
</reference>
<sequence>MKITLAAALTVLCLTGAKAQSWCTTLDKALGSCDRPDWRSKWIFKAFDNCYCRGKQLLNEQGYVNFEHCYPNVNPGSFFLQTADGFQCDVTVFANNNCDYGGQTFYSKGNTVQNYFAASANSIRLSCWGN</sequence>
<comment type="caution">
    <text evidence="2">The sequence shown here is derived from an EMBL/GenBank/DDBJ whole genome shotgun (WGS) entry which is preliminary data.</text>
</comment>
<dbReference type="EMBL" id="JAAAID010002033">
    <property type="protein sequence ID" value="KAG0008121.1"/>
    <property type="molecule type" value="Genomic_DNA"/>
</dbReference>
<organism evidence="2 3">
    <name type="scientific">Entomortierella chlamydospora</name>
    <dbReference type="NCBI Taxonomy" id="101097"/>
    <lineage>
        <taxon>Eukaryota</taxon>
        <taxon>Fungi</taxon>
        <taxon>Fungi incertae sedis</taxon>
        <taxon>Mucoromycota</taxon>
        <taxon>Mortierellomycotina</taxon>
        <taxon>Mortierellomycetes</taxon>
        <taxon>Mortierellales</taxon>
        <taxon>Mortierellaceae</taxon>
        <taxon>Entomortierella</taxon>
    </lineage>
</organism>
<feature type="signal peptide" evidence="1">
    <location>
        <begin position="1"/>
        <end position="19"/>
    </location>
</feature>
<protein>
    <submittedName>
        <fullName evidence="2">Uncharacterized protein</fullName>
    </submittedName>
</protein>
<evidence type="ECO:0000313" key="3">
    <source>
        <dbReference type="Proteomes" id="UP000703661"/>
    </source>
</evidence>
<dbReference type="OrthoDB" id="2334514at2759"/>
<name>A0A9P6MND4_9FUNG</name>